<sequence>MNVLFNWNQLIKILRFNRRFFPNKEENANLLRAYQSFTATVNKQIENTSDLRGNKIQALNKQIKTDLPESFVISIPIFKNSVPVSFPVEICIEETDAGVRFWFESIELSELLELRVDEIFREQLEYFEALGIPVIQK</sequence>
<gene>
    <name evidence="1" type="ORF">AYC66_18535</name>
    <name evidence="2" type="ORF">BAY09_07165</name>
</gene>
<reference evidence="2" key="2">
    <citation type="submission" date="2016-06" db="EMBL/GenBank/DDBJ databases">
        <authorList>
            <person name="Nicholson A.C."/>
        </authorList>
    </citation>
    <scope>NUCLEOTIDE SEQUENCE [LARGE SCALE GENOMIC DNA]</scope>
    <source>
        <strain evidence="2">E6809</strain>
    </source>
</reference>
<dbReference type="EMBL" id="MAHS01000013">
    <property type="protein sequence ID" value="OPB47425.1"/>
    <property type="molecule type" value="Genomic_DNA"/>
</dbReference>
<dbReference type="RefSeq" id="WP_078691297.1">
    <property type="nucleotide sequence ID" value="NZ_CP014339.1"/>
</dbReference>
<name>A0A494J421_9FLAO</name>
<dbReference type="Proteomes" id="UP000189738">
    <property type="component" value="Chromosome"/>
</dbReference>
<protein>
    <submittedName>
        <fullName evidence="2">Uncharacterized protein</fullName>
    </submittedName>
</protein>
<dbReference type="EMBL" id="CP014339">
    <property type="protein sequence ID" value="AQX52555.1"/>
    <property type="molecule type" value="Genomic_DNA"/>
</dbReference>
<accession>A0A494J421</accession>
<organism evidence="2">
    <name type="scientific">Elizabethkingia anophelis</name>
    <dbReference type="NCBI Taxonomy" id="1117645"/>
    <lineage>
        <taxon>Bacteria</taxon>
        <taxon>Pseudomonadati</taxon>
        <taxon>Bacteroidota</taxon>
        <taxon>Flavobacteriia</taxon>
        <taxon>Flavobacteriales</taxon>
        <taxon>Weeksellaceae</taxon>
        <taxon>Elizabethkingia</taxon>
    </lineage>
</organism>
<evidence type="ECO:0000313" key="3">
    <source>
        <dbReference type="Proteomes" id="UP000189738"/>
    </source>
</evidence>
<evidence type="ECO:0000313" key="1">
    <source>
        <dbReference type="EMBL" id="AQX52555.1"/>
    </source>
</evidence>
<proteinExistence type="predicted"/>
<evidence type="ECO:0000313" key="2">
    <source>
        <dbReference type="EMBL" id="OPB47425.1"/>
    </source>
</evidence>
<dbReference type="AlphaFoldDB" id="A0A494J421"/>
<reference evidence="1 3" key="1">
    <citation type="submission" date="2016-02" db="EMBL/GenBank/DDBJ databases">
        <authorList>
            <person name="Nicholson A.C."/>
            <person name="Humrighouse B.W."/>
            <person name="Loparev V."/>
            <person name="Emery B."/>
            <person name="Graziano J."/>
            <person name="McQuiston J.R."/>
        </authorList>
    </citation>
    <scope>NUCLEOTIDE SEQUENCE [LARGE SCALE GENOMIC DNA]</scope>
    <source>
        <strain evidence="1 3">E6809</strain>
    </source>
</reference>